<dbReference type="SUPFAM" id="SSF53448">
    <property type="entry name" value="Nucleotide-diphospho-sugar transferases"/>
    <property type="match status" value="1"/>
</dbReference>
<name>I4FSK2_MICAE</name>
<dbReference type="Gene3D" id="3.90.550.10">
    <property type="entry name" value="Spore Coat Polysaccharide Biosynthesis Protein SpsA, Chain A"/>
    <property type="match status" value="1"/>
</dbReference>
<accession>I4FSK2</accession>
<dbReference type="GO" id="GO:0016740">
    <property type="term" value="F:transferase activity"/>
    <property type="evidence" value="ECO:0007669"/>
    <property type="project" value="UniProtKB-KW"/>
</dbReference>
<organism evidence="2 3">
    <name type="scientific">Microcystis aeruginosa PCC 9717</name>
    <dbReference type="NCBI Taxonomy" id="1160286"/>
    <lineage>
        <taxon>Bacteria</taxon>
        <taxon>Bacillati</taxon>
        <taxon>Cyanobacteriota</taxon>
        <taxon>Cyanophyceae</taxon>
        <taxon>Oscillatoriophycideae</taxon>
        <taxon>Chroococcales</taxon>
        <taxon>Microcystaceae</taxon>
        <taxon>Microcystis</taxon>
    </lineage>
</organism>
<dbReference type="GO" id="GO:0044010">
    <property type="term" value="P:single-species biofilm formation"/>
    <property type="evidence" value="ECO:0007669"/>
    <property type="project" value="TreeGrafter"/>
</dbReference>
<dbReference type="InterPro" id="IPR029044">
    <property type="entry name" value="Nucleotide-diphossugar_trans"/>
</dbReference>
<protein>
    <submittedName>
        <fullName evidence="2">Glycosyl transferase family 2</fullName>
    </submittedName>
</protein>
<dbReference type="Pfam" id="PF00535">
    <property type="entry name" value="Glycos_transf_2"/>
    <property type="match status" value="1"/>
</dbReference>
<dbReference type="InterPro" id="IPR050834">
    <property type="entry name" value="Glycosyltransf_2"/>
</dbReference>
<gene>
    <name evidence="2" type="ORF">MICAB_5060003</name>
</gene>
<dbReference type="AlphaFoldDB" id="I4FSK2"/>
<keyword evidence="2" id="KW-0808">Transferase</keyword>
<evidence type="ECO:0000259" key="1">
    <source>
        <dbReference type="Pfam" id="PF00535"/>
    </source>
</evidence>
<dbReference type="PANTHER" id="PTHR43685">
    <property type="entry name" value="GLYCOSYLTRANSFERASE"/>
    <property type="match status" value="1"/>
</dbReference>
<dbReference type="CDD" id="cd00761">
    <property type="entry name" value="Glyco_tranf_GTA_type"/>
    <property type="match status" value="1"/>
</dbReference>
<dbReference type="EMBL" id="CAII01000453">
    <property type="protein sequence ID" value="CCH98627.1"/>
    <property type="molecule type" value="Genomic_DNA"/>
</dbReference>
<dbReference type="HOGENOM" id="CLU_025996_0_7_3"/>
<evidence type="ECO:0000313" key="2">
    <source>
        <dbReference type="EMBL" id="CCH98627.1"/>
    </source>
</evidence>
<reference evidence="2 3" key="1">
    <citation type="submission" date="2012-04" db="EMBL/GenBank/DDBJ databases">
        <authorList>
            <person name="Genoscope - CEA"/>
        </authorList>
    </citation>
    <scope>NUCLEOTIDE SEQUENCE [LARGE SCALE GENOMIC DNA]</scope>
    <source>
        <strain evidence="2 3">9717</strain>
    </source>
</reference>
<comment type="caution">
    <text evidence="2">The sequence shown here is derived from an EMBL/GenBank/DDBJ whole genome shotgun (WGS) entry which is preliminary data.</text>
</comment>
<evidence type="ECO:0000313" key="3">
    <source>
        <dbReference type="Proteomes" id="UP000003172"/>
    </source>
</evidence>
<sequence length="256" mass="29314">MIFTHPHSLLFEKKRSRPVSVTVCVSLYNYADYIRETLDSLLEQTLEAFDLAIIDDASSDASAEITCDWLKKNAERFERILLVRHDRNSGGPSAPRNTAIASSDTPFIFSLDADNTLYPRCLERCLEVIEDTGAEMVYPLIEKFGAETGILGNQNWSAEILARGNYIDNMALIRRTALEAVNGYSYMWLYGWEDFDLWCKFVEQDFQGVLVPEILARYRVHPKSLLQAHTKSRARSVTEEILERHPWLTIDLEAIT</sequence>
<dbReference type="Proteomes" id="UP000003172">
    <property type="component" value="Unassembled WGS sequence"/>
</dbReference>
<proteinExistence type="predicted"/>
<feature type="domain" description="Glycosyltransferase 2-like" evidence="1">
    <location>
        <begin position="22"/>
        <end position="160"/>
    </location>
</feature>
<dbReference type="PANTHER" id="PTHR43685:SF2">
    <property type="entry name" value="GLYCOSYLTRANSFERASE 2-LIKE DOMAIN-CONTAINING PROTEIN"/>
    <property type="match status" value="1"/>
</dbReference>
<dbReference type="InterPro" id="IPR001173">
    <property type="entry name" value="Glyco_trans_2-like"/>
</dbReference>